<dbReference type="EMBL" id="CAJNRF010007725">
    <property type="protein sequence ID" value="CAF2094290.1"/>
    <property type="molecule type" value="Genomic_DNA"/>
</dbReference>
<sequence length="946" mass="108288">MAAILDFFKGTTRNPLKIDTELSTFSVANDFVIWTDGTIDTKNNESQDTLTELLKVVKNVKGFRKPEQCIEWLEENPEKKAFVICSGSLGQELVPRIHDKSTPDTIYIFCGCKEQHEEWVKEWPKIQGVFTEIEPICESLKKACLRDTYNPGSTDDDDNQGSIEINQEQHENCLHRYSNPDDVSTPDSTIISDPDKKSYRYSASPIDGRPKPSLSQSSVCDTEPDSKKSDYDPVKISVPVRLASNDSDSSSKPISDDKITPSNHIHEDKFPSISIKSVPLTSSPFAKKIPEQQEQIEESFTKARRFTINFPDGRSQAFFWRGEKICEQFKKIFDDNTYDLNNLVVVDNKQIFIDFINNNRLPHRLVPQYDIIQRDLLISIHFYYKNNTFKYLIKPNCEIADIIDHFIGENNIRSTSPDAYLCFFDKLGKIIQAGKMNEILKVNDSSLPFHVTVEEMTSSTSELCDLTIQLSKAEDTKALFYPYTEWRKINLWLKTHMPILDPSIGEYVYWHRHQKSVIYENQTISSTIMEITPTIIDCISPNALINVILSYDTSRETILTLKSLPLTDLLNNETLLKPLKFENSLRDHVLVLEDRNNQVISEDSMQQSVGSYLVSDDESIRFRICLLIEISTYDKALEIQMQISNRNITIGDLLQFPQLKHDSYKYLASSKTQQVISNNEKLSNLDERKLIFVRESETCFVSIETSNESHSMTATAENVVHQQLLVYATLDTVYKTNSIDDEYQHLLCANDFVPSMVTKLSTLQENSTIRFTLINGNLPVAVQVSTILNDEEYSIEFHCKHEITIERLRQIACKLLNVKNEFYQLTIDDVILDDNEMSLDAIDPDSTNIQLHLVCKAVMNSLITYENKTITLPCNKETLVSSVLDQACSSFCITREETCVYTLYALDADQTQIDSAMTVNDICGLFPEKQTKIPLLMKKNRVLKKH</sequence>
<dbReference type="Proteomes" id="UP000663887">
    <property type="component" value="Unassembled WGS sequence"/>
</dbReference>
<dbReference type="EMBL" id="CAJOBF010001908">
    <property type="protein sequence ID" value="CAF3994311.1"/>
    <property type="molecule type" value="Genomic_DNA"/>
</dbReference>
<evidence type="ECO:0000313" key="5">
    <source>
        <dbReference type="EMBL" id="CAF4106609.1"/>
    </source>
</evidence>
<dbReference type="EMBL" id="CAJOBG010004348">
    <property type="protein sequence ID" value="CAF4106609.1"/>
    <property type="molecule type" value="Genomic_DNA"/>
</dbReference>
<evidence type="ECO:0000313" key="6">
    <source>
        <dbReference type="Proteomes" id="UP000663866"/>
    </source>
</evidence>
<accession>A0A816WL63</accession>
<feature type="region of interest" description="Disordered" evidence="1">
    <location>
        <begin position="175"/>
        <end position="266"/>
    </location>
</feature>
<proteinExistence type="predicted"/>
<evidence type="ECO:0000313" key="2">
    <source>
        <dbReference type="EMBL" id="CAF2094290.1"/>
    </source>
</evidence>
<dbReference type="Proteomes" id="UP000663866">
    <property type="component" value="Unassembled WGS sequence"/>
</dbReference>
<reference evidence="3" key="1">
    <citation type="submission" date="2021-02" db="EMBL/GenBank/DDBJ databases">
        <authorList>
            <person name="Nowell W R."/>
        </authorList>
    </citation>
    <scope>NUCLEOTIDE SEQUENCE</scope>
</reference>
<dbReference type="AlphaFoldDB" id="A0A816WL63"/>
<comment type="caution">
    <text evidence="3">The sequence shown here is derived from an EMBL/GenBank/DDBJ whole genome shotgun (WGS) entry which is preliminary data.</text>
</comment>
<dbReference type="EMBL" id="CAJNRG010011057">
    <property type="protein sequence ID" value="CAF2128546.1"/>
    <property type="molecule type" value="Genomic_DNA"/>
</dbReference>
<feature type="compositionally biased region" description="Polar residues" evidence="1">
    <location>
        <begin position="181"/>
        <end position="191"/>
    </location>
</feature>
<evidence type="ECO:0000313" key="4">
    <source>
        <dbReference type="EMBL" id="CAF3994311.1"/>
    </source>
</evidence>
<evidence type="ECO:0000313" key="7">
    <source>
        <dbReference type="Proteomes" id="UP000663887"/>
    </source>
</evidence>
<evidence type="ECO:0000313" key="3">
    <source>
        <dbReference type="EMBL" id="CAF2128546.1"/>
    </source>
</evidence>
<gene>
    <name evidence="5" type="ORF">OVN521_LOCUS21190</name>
    <name evidence="4" type="ORF">UXM345_LOCUS15794</name>
    <name evidence="2" type="ORF">WKI299_LOCUS18851</name>
    <name evidence="3" type="ORF">XDN619_LOCUS24262</name>
</gene>
<evidence type="ECO:0000256" key="1">
    <source>
        <dbReference type="SAM" id="MobiDB-lite"/>
    </source>
</evidence>
<name>A0A816WL63_9BILA</name>
<feature type="compositionally biased region" description="Low complexity" evidence="1">
    <location>
        <begin position="244"/>
        <end position="253"/>
    </location>
</feature>
<feature type="compositionally biased region" description="Basic and acidic residues" evidence="1">
    <location>
        <begin position="254"/>
        <end position="266"/>
    </location>
</feature>
<dbReference type="Proteomes" id="UP000663856">
    <property type="component" value="Unassembled WGS sequence"/>
</dbReference>
<keyword evidence="6" id="KW-1185">Reference proteome</keyword>
<protein>
    <submittedName>
        <fullName evidence="3">Uncharacterized protein</fullName>
    </submittedName>
</protein>
<feature type="compositionally biased region" description="Basic and acidic residues" evidence="1">
    <location>
        <begin position="224"/>
        <end position="233"/>
    </location>
</feature>
<dbReference type="Proteomes" id="UP000663842">
    <property type="component" value="Unassembled WGS sequence"/>
</dbReference>
<organism evidence="3 7">
    <name type="scientific">Rotaria magnacalcarata</name>
    <dbReference type="NCBI Taxonomy" id="392030"/>
    <lineage>
        <taxon>Eukaryota</taxon>
        <taxon>Metazoa</taxon>
        <taxon>Spiralia</taxon>
        <taxon>Gnathifera</taxon>
        <taxon>Rotifera</taxon>
        <taxon>Eurotatoria</taxon>
        <taxon>Bdelloidea</taxon>
        <taxon>Philodinida</taxon>
        <taxon>Philodinidae</taxon>
        <taxon>Rotaria</taxon>
    </lineage>
</organism>